<comment type="cofactor">
    <cofactor evidence="1">
        <name>heme</name>
        <dbReference type="ChEBI" id="CHEBI:30413"/>
    </cofactor>
</comment>
<evidence type="ECO:0000256" key="1">
    <source>
        <dbReference type="ARBA" id="ARBA00001971"/>
    </source>
</evidence>
<dbReference type="Proteomes" id="UP000707245">
    <property type="component" value="Unassembled WGS sequence"/>
</dbReference>
<sequence length="398" mass="45060">MLFNPFSLEFQCNPESTYRTLHAQGKILKMASFGSNDWIISGYQEVQEGLRNADFYKLDMVAQAAAMAEHHDHQEGWPNLQMVVDNWLFFKEKPEHGESRKLLHSWFTKANIAELSTHIREITCAEKQKLRGRGWFNLVDLAALIPYKLMCRMLGDEAFQTKESFTQAVSLFQIVTPPVSFSQFEKMEIAAQHYVLLIKSRLTQPKPLKPGILAYLQELYQQGDLTLPEVTGAVSMLLSVGQDTTQNLIGNTVYGLFKHPQQLERLRLDPKLMNLAVAEGGRYMPPVSILPRRVLVDTEFNGHSIAKGDNVYLLIGAACRDQSAFKNADEFIIERDEKTKLIYGHGVHLCLGLHLANLMTTIAIEELLSESNLEVDIEAAKFSNTIGIYGFDHLPARF</sequence>
<dbReference type="PANTHER" id="PTHR46696:SF1">
    <property type="entry name" value="CYTOCHROME P450 YJIB-RELATED"/>
    <property type="match status" value="1"/>
</dbReference>
<proteinExistence type="inferred from homology"/>
<accession>A0ABR9FSB1</accession>
<protein>
    <submittedName>
        <fullName evidence="3">Cytochrome P450</fullName>
    </submittedName>
</protein>
<name>A0ABR9FSB1_9GAMM</name>
<keyword evidence="4" id="KW-1185">Reference proteome</keyword>
<dbReference type="EMBL" id="RRZA01000102">
    <property type="protein sequence ID" value="MBE0459707.1"/>
    <property type="molecule type" value="Genomic_DNA"/>
</dbReference>
<evidence type="ECO:0000313" key="3">
    <source>
        <dbReference type="EMBL" id="MBE0459707.1"/>
    </source>
</evidence>
<dbReference type="Pfam" id="PF00067">
    <property type="entry name" value="p450"/>
    <property type="match status" value="1"/>
</dbReference>
<dbReference type="InterPro" id="IPR036396">
    <property type="entry name" value="Cyt_P450_sf"/>
</dbReference>
<comment type="similarity">
    <text evidence="2">Belongs to the cytochrome P450 family.</text>
</comment>
<dbReference type="SUPFAM" id="SSF48264">
    <property type="entry name" value="Cytochrome P450"/>
    <property type="match status" value="1"/>
</dbReference>
<gene>
    <name evidence="3" type="ORF">EI167_20195</name>
</gene>
<comment type="caution">
    <text evidence="3">The sequence shown here is derived from an EMBL/GenBank/DDBJ whole genome shotgun (WGS) entry which is preliminary data.</text>
</comment>
<evidence type="ECO:0000256" key="2">
    <source>
        <dbReference type="ARBA" id="ARBA00010617"/>
    </source>
</evidence>
<dbReference type="PRINTS" id="PR00359">
    <property type="entry name" value="BP450"/>
</dbReference>
<dbReference type="InterPro" id="IPR002397">
    <property type="entry name" value="Cyt_P450_B"/>
</dbReference>
<reference evidence="3 4" key="1">
    <citation type="submission" date="2020-07" db="EMBL/GenBank/DDBJ databases">
        <title>Halophilic bacteria isolated from french cheeses.</title>
        <authorList>
            <person name="Kothe C.I."/>
            <person name="Farah-Kraiem B."/>
            <person name="Renault P."/>
            <person name="Dridi B."/>
        </authorList>
    </citation>
    <scope>NUCLEOTIDE SEQUENCE [LARGE SCALE GENOMIC DNA]</scope>
    <source>
        <strain evidence="3 4">FME14</strain>
    </source>
</reference>
<organism evidence="3 4">
    <name type="scientific">Pseudoalteromonas prydzensis</name>
    <dbReference type="NCBI Taxonomy" id="182141"/>
    <lineage>
        <taxon>Bacteria</taxon>
        <taxon>Pseudomonadati</taxon>
        <taxon>Pseudomonadota</taxon>
        <taxon>Gammaproteobacteria</taxon>
        <taxon>Alteromonadales</taxon>
        <taxon>Pseudoalteromonadaceae</taxon>
        <taxon>Pseudoalteromonas</taxon>
    </lineage>
</organism>
<dbReference type="PANTHER" id="PTHR46696">
    <property type="entry name" value="P450, PUTATIVE (EUROFUNG)-RELATED"/>
    <property type="match status" value="1"/>
</dbReference>
<dbReference type="InterPro" id="IPR001128">
    <property type="entry name" value="Cyt_P450"/>
</dbReference>
<evidence type="ECO:0000313" key="4">
    <source>
        <dbReference type="Proteomes" id="UP000707245"/>
    </source>
</evidence>
<dbReference type="Gene3D" id="1.10.630.10">
    <property type="entry name" value="Cytochrome P450"/>
    <property type="match status" value="1"/>
</dbReference>
<dbReference type="RefSeq" id="WP_192543049.1">
    <property type="nucleotide sequence ID" value="NZ_RRZA01000102.1"/>
</dbReference>